<dbReference type="EMBL" id="FMVF01000053">
    <property type="protein sequence ID" value="SCZ01287.1"/>
    <property type="molecule type" value="Genomic_DNA"/>
</dbReference>
<reference evidence="4 5" key="1">
    <citation type="submission" date="2016-10" db="EMBL/GenBank/DDBJ databases">
        <authorList>
            <person name="de Groot N.N."/>
        </authorList>
    </citation>
    <scope>NUCLEOTIDE SEQUENCE [LARGE SCALE GENOMIC DNA]</scope>
    <source>
        <strain evidence="4 5">CGMCC 1.7031</strain>
    </source>
</reference>
<feature type="domain" description="Secretion system C-terminal sorting" evidence="3">
    <location>
        <begin position="561"/>
        <end position="630"/>
    </location>
</feature>
<dbReference type="InterPro" id="IPR052918">
    <property type="entry name" value="Motility_Chemotaxis_Reg"/>
</dbReference>
<accession>A0A1G5KKZ7</accession>
<evidence type="ECO:0000256" key="1">
    <source>
        <dbReference type="ARBA" id="ARBA00022729"/>
    </source>
</evidence>
<keyword evidence="1 2" id="KW-0732">Signal</keyword>
<dbReference type="OrthoDB" id="9811934at2"/>
<evidence type="ECO:0000259" key="3">
    <source>
        <dbReference type="Pfam" id="PF18962"/>
    </source>
</evidence>
<evidence type="ECO:0000313" key="4">
    <source>
        <dbReference type="EMBL" id="SCZ01287.1"/>
    </source>
</evidence>
<keyword evidence="5" id="KW-1185">Reference proteome</keyword>
<dbReference type="PANTHER" id="PTHR35580">
    <property type="entry name" value="CELL SURFACE GLYCOPROTEIN (S-LAYER PROTEIN)-LIKE PROTEIN"/>
    <property type="match status" value="1"/>
</dbReference>
<proteinExistence type="predicted"/>
<dbReference type="InterPro" id="IPR026444">
    <property type="entry name" value="Secre_tail"/>
</dbReference>
<feature type="chain" id="PRO_5011437406" evidence="2">
    <location>
        <begin position="21"/>
        <end position="632"/>
    </location>
</feature>
<dbReference type="PANTHER" id="PTHR35580:SF1">
    <property type="entry name" value="PHYTASE-LIKE DOMAIN-CONTAINING PROTEIN"/>
    <property type="match status" value="1"/>
</dbReference>
<evidence type="ECO:0000313" key="5">
    <source>
        <dbReference type="Proteomes" id="UP000199354"/>
    </source>
</evidence>
<evidence type="ECO:0000256" key="2">
    <source>
        <dbReference type="SAM" id="SignalP"/>
    </source>
</evidence>
<protein>
    <submittedName>
        <fullName evidence="4">Por secretion system C-terminal sorting domain-containing protein</fullName>
    </submittedName>
</protein>
<dbReference type="NCBIfam" id="TIGR04183">
    <property type="entry name" value="Por_Secre_tail"/>
    <property type="match status" value="1"/>
</dbReference>
<dbReference type="AlphaFoldDB" id="A0A1G5KKZ7"/>
<name>A0A1G5KKZ7_9FLAO</name>
<dbReference type="STRING" id="490189.SAMN02927903_03362"/>
<feature type="signal peptide" evidence="2">
    <location>
        <begin position="1"/>
        <end position="20"/>
    </location>
</feature>
<dbReference type="Proteomes" id="UP000199354">
    <property type="component" value="Unassembled WGS sequence"/>
</dbReference>
<sequence>MKKIIYFFTLVISITSFSQAPTFSWGKINHSGLNDSGNGVAVDQVGNVIEIGTTRGYEGLEFNLQGNILPQSPPAAEYGGYTSNYGWSDSYIAKYSSSGTLLWYLKTSGGYFENIQSVDTDSQNNIILVISTRSYDAMLGSIPLPHPIGQFPNRAKGFVVKLNPNGQHIWTKPIDVNLGTYPLNIGPNGITMRQVKVDHLDNIYCLGFFFGETMFVDNFSVTGSGVFNTNQYKEDYFMLKLNPSGDVAWLSGLKSFDTKSYSKFNINENNVIAIAGTARAATVNIGNFVFNNPINLEAQPGFLAKIDANTGNGIWATTLSTYSGINIGFDYYVSLGVSESLIDNQGNIYICGAIPGLWETFQNFNLSFGSSTIFAPYVVDPNGGNSQNYRRDSFMFLAKFDSVGNRLWLKTSNDLYNYSIGMNDIAFDTNGNIIGLGSYIQPVEIANGVILPNSDCEAETNGCITQNARKSFFVKFDTTSNNFVWSRQAGSTFRMSPVNMDLSNSDDIVFGGTLIQDNINFDGNIVNGYPVVGGFTDAFIAKFNNSTLGLDENNNMTFIDIFPNPTSGEFNFSGDIENIKKIELYDYTGKMIKSLEENNINQVDISHLPVGLYLVKIIDKSDNISTKKIIKK</sequence>
<dbReference type="RefSeq" id="WP_091147424.1">
    <property type="nucleotide sequence ID" value="NZ_FMVF01000053.1"/>
</dbReference>
<organism evidence="4 5">
    <name type="scientific">Flavobacterium caeni</name>
    <dbReference type="NCBI Taxonomy" id="490189"/>
    <lineage>
        <taxon>Bacteria</taxon>
        <taxon>Pseudomonadati</taxon>
        <taxon>Bacteroidota</taxon>
        <taxon>Flavobacteriia</taxon>
        <taxon>Flavobacteriales</taxon>
        <taxon>Flavobacteriaceae</taxon>
        <taxon>Flavobacterium</taxon>
    </lineage>
</organism>
<gene>
    <name evidence="4" type="ORF">SAMN02927903_03362</name>
</gene>
<dbReference type="Pfam" id="PF18962">
    <property type="entry name" value="Por_Secre_tail"/>
    <property type="match status" value="1"/>
</dbReference>